<organism evidence="1">
    <name type="scientific">Arundo donax</name>
    <name type="common">Giant reed</name>
    <name type="synonym">Donax arundinaceus</name>
    <dbReference type="NCBI Taxonomy" id="35708"/>
    <lineage>
        <taxon>Eukaryota</taxon>
        <taxon>Viridiplantae</taxon>
        <taxon>Streptophyta</taxon>
        <taxon>Embryophyta</taxon>
        <taxon>Tracheophyta</taxon>
        <taxon>Spermatophyta</taxon>
        <taxon>Magnoliopsida</taxon>
        <taxon>Liliopsida</taxon>
        <taxon>Poales</taxon>
        <taxon>Poaceae</taxon>
        <taxon>PACMAD clade</taxon>
        <taxon>Arundinoideae</taxon>
        <taxon>Arundineae</taxon>
        <taxon>Arundo</taxon>
    </lineage>
</organism>
<proteinExistence type="predicted"/>
<accession>A0A0A9DT96</accession>
<sequence>MTLCIQAVLTERKVKAQKQYAFACQQSSGFSKIDSSPSFSLRVCFTLICYYHL</sequence>
<name>A0A0A9DT96_ARUDO</name>
<protein>
    <submittedName>
        <fullName evidence="1">Uncharacterized protein</fullName>
    </submittedName>
</protein>
<dbReference type="AlphaFoldDB" id="A0A0A9DT96"/>
<reference evidence="1" key="1">
    <citation type="submission" date="2014-09" db="EMBL/GenBank/DDBJ databases">
        <authorList>
            <person name="Magalhaes I.L.F."/>
            <person name="Oliveira U."/>
            <person name="Santos F.R."/>
            <person name="Vidigal T.H.D.A."/>
            <person name="Brescovit A.D."/>
            <person name="Santos A.J."/>
        </authorList>
    </citation>
    <scope>NUCLEOTIDE SEQUENCE</scope>
    <source>
        <tissue evidence="1">Shoot tissue taken approximately 20 cm above the soil surface</tissue>
    </source>
</reference>
<dbReference type="EMBL" id="GBRH01210908">
    <property type="protein sequence ID" value="JAD86987.1"/>
    <property type="molecule type" value="Transcribed_RNA"/>
</dbReference>
<reference evidence="1" key="2">
    <citation type="journal article" date="2015" name="Data Brief">
        <title>Shoot transcriptome of the giant reed, Arundo donax.</title>
        <authorList>
            <person name="Barrero R.A."/>
            <person name="Guerrero F.D."/>
            <person name="Moolhuijzen P."/>
            <person name="Goolsby J.A."/>
            <person name="Tidwell J."/>
            <person name="Bellgard S.E."/>
            <person name="Bellgard M.I."/>
        </authorList>
    </citation>
    <scope>NUCLEOTIDE SEQUENCE</scope>
    <source>
        <tissue evidence="1">Shoot tissue taken approximately 20 cm above the soil surface</tissue>
    </source>
</reference>
<evidence type="ECO:0000313" key="1">
    <source>
        <dbReference type="EMBL" id="JAD86987.1"/>
    </source>
</evidence>